<comment type="caution">
    <text evidence="3">The sequence shown here is derived from an EMBL/GenBank/DDBJ whole genome shotgun (WGS) entry which is preliminary data.</text>
</comment>
<dbReference type="EMBL" id="JACYWE010000002">
    <property type="protein sequence ID" value="MBD8505738.1"/>
    <property type="molecule type" value="Genomic_DNA"/>
</dbReference>
<protein>
    <recommendedName>
        <fullName evidence="5">Carboxypeptidase regulatory-like domain-containing protein</fullName>
    </recommendedName>
</protein>
<feature type="compositionally biased region" description="Polar residues" evidence="1">
    <location>
        <begin position="67"/>
        <end position="78"/>
    </location>
</feature>
<feature type="compositionally biased region" description="Low complexity" evidence="1">
    <location>
        <begin position="36"/>
        <end position="66"/>
    </location>
</feature>
<proteinExistence type="predicted"/>
<evidence type="ECO:0008006" key="5">
    <source>
        <dbReference type="Google" id="ProtNLM"/>
    </source>
</evidence>
<feature type="signal peptide" evidence="2">
    <location>
        <begin position="1"/>
        <end position="29"/>
    </location>
</feature>
<name>A0A927JAW4_9ACTN</name>
<keyword evidence="2" id="KW-0732">Signal</keyword>
<organism evidence="3 4">
    <name type="scientific">Lolliginicoccus lacisalsi</name>
    <dbReference type="NCBI Taxonomy" id="2742202"/>
    <lineage>
        <taxon>Bacteria</taxon>
        <taxon>Bacillati</taxon>
        <taxon>Actinomycetota</taxon>
        <taxon>Actinomycetes</taxon>
        <taxon>Mycobacteriales</taxon>
        <taxon>Hoyosellaceae</taxon>
        <taxon>Lolliginicoccus</taxon>
    </lineage>
</organism>
<evidence type="ECO:0000256" key="1">
    <source>
        <dbReference type="SAM" id="MobiDB-lite"/>
    </source>
</evidence>
<keyword evidence="4" id="KW-1185">Reference proteome</keyword>
<sequence>MPRIASPARGLVLLSATAVLLVPACTGDATPGMLPADRATTASAPATTTAADTTTAPATTNGTTRDATSGGTTVSAGQNGEGSIVIVSETLAGTAIPDVTYAVDRVEPCPEDDARPDGRELLTVRTNNAGTATATDLDPGCFSVRFDRVPASYYPLEEGPFPGIIEEDGETGLLRVQFAQGPARSGEAAVSGALRIVDSGSGEPIGGLGLILARCGSQIPLATSTAAEDGTIQLSLATTCYEVVGLPGSTAPCSVEGPIEFTPDVGRAFSVEVPIERSDDPPGTCGT</sequence>
<accession>A0A927JAW4</accession>
<dbReference type="RefSeq" id="WP_192038206.1">
    <property type="nucleotide sequence ID" value="NZ_JACYWE010000002.1"/>
</dbReference>
<feature type="region of interest" description="Disordered" evidence="1">
    <location>
        <begin position="36"/>
        <end position="79"/>
    </location>
</feature>
<evidence type="ECO:0000256" key="2">
    <source>
        <dbReference type="SAM" id="SignalP"/>
    </source>
</evidence>
<reference evidence="3" key="1">
    <citation type="submission" date="2020-09" db="EMBL/GenBank/DDBJ databases">
        <title>Hoyosella lacisalsi sp. nov., a halotolerant actinobacterium isolated from soil of Lake Gudzhirganskoe.</title>
        <authorList>
            <person name="Yang Q."/>
            <person name="Guo P.Y."/>
            <person name="Liu S.W."/>
            <person name="Li F.N."/>
            <person name="Sun C.H."/>
        </authorList>
    </citation>
    <scope>NUCLEOTIDE SEQUENCE</scope>
    <source>
        <strain evidence="3">G463</strain>
    </source>
</reference>
<gene>
    <name evidence="3" type="ORF">HT102_04470</name>
</gene>
<evidence type="ECO:0000313" key="3">
    <source>
        <dbReference type="EMBL" id="MBD8505738.1"/>
    </source>
</evidence>
<dbReference type="Proteomes" id="UP000642993">
    <property type="component" value="Unassembled WGS sequence"/>
</dbReference>
<evidence type="ECO:0000313" key="4">
    <source>
        <dbReference type="Proteomes" id="UP000642993"/>
    </source>
</evidence>
<dbReference type="AlphaFoldDB" id="A0A927JAW4"/>
<feature type="chain" id="PRO_5036989893" description="Carboxypeptidase regulatory-like domain-containing protein" evidence="2">
    <location>
        <begin position="30"/>
        <end position="287"/>
    </location>
</feature>